<dbReference type="InterPro" id="IPR039371">
    <property type="entry name" value="LeuA_N_DRE-TIM"/>
</dbReference>
<keyword evidence="13" id="KW-0012">Acyltransferase</keyword>
<dbReference type="SUPFAM" id="SSF51569">
    <property type="entry name" value="Aldolase"/>
    <property type="match status" value="1"/>
</dbReference>
<evidence type="ECO:0000313" key="13">
    <source>
        <dbReference type="EMBL" id="CAJ1578892.1"/>
    </source>
</evidence>
<evidence type="ECO:0000256" key="1">
    <source>
        <dbReference type="ARBA" id="ARBA00000064"/>
    </source>
</evidence>
<feature type="binding site" evidence="10">
    <location>
        <position position="292"/>
    </location>
    <ligand>
        <name>Mg(2+)</name>
        <dbReference type="ChEBI" id="CHEBI:18420"/>
    </ligand>
</feature>
<keyword evidence="5 10" id="KW-0432">Leucine biosynthesis</keyword>
<feature type="domain" description="Pyruvate carboxyltransferase" evidence="12">
    <location>
        <begin position="77"/>
        <end position="351"/>
    </location>
</feature>
<comment type="similarity">
    <text evidence="3 10">Belongs to the alpha-IPM synthase/homocitrate synthase family. LeuA type 2 subfamily.</text>
</comment>
<accession>A0ABM9M8C8</accession>
<dbReference type="PANTHER" id="PTHR46911:SF1">
    <property type="entry name" value="2-ISOPROPYLMALATE SYNTHASE"/>
    <property type="match status" value="1"/>
</dbReference>
<evidence type="ECO:0000259" key="12">
    <source>
        <dbReference type="PROSITE" id="PS50991"/>
    </source>
</evidence>
<dbReference type="PROSITE" id="PS50991">
    <property type="entry name" value="PYR_CT"/>
    <property type="match status" value="1"/>
</dbReference>
<evidence type="ECO:0000256" key="3">
    <source>
        <dbReference type="ARBA" id="ARBA00009767"/>
    </source>
</evidence>
<dbReference type="InterPro" id="IPR036230">
    <property type="entry name" value="LeuA_allosteric_dom_sf"/>
</dbReference>
<evidence type="ECO:0000256" key="4">
    <source>
        <dbReference type="ARBA" id="ARBA00012973"/>
    </source>
</evidence>
<organism evidence="13 14">
    <name type="scientific">[Mycobacterium] wendilense</name>
    <dbReference type="NCBI Taxonomy" id="3064284"/>
    <lineage>
        <taxon>Bacteria</taxon>
        <taxon>Bacillati</taxon>
        <taxon>Actinomycetota</taxon>
        <taxon>Actinomycetes</taxon>
        <taxon>Mycobacteriales</taxon>
        <taxon>Mycobacteriaceae</taxon>
        <taxon>Mycolicibacter</taxon>
    </lineage>
</organism>
<keyword evidence="7 10" id="KW-0808">Transferase</keyword>
<dbReference type="InterPro" id="IPR054692">
    <property type="entry name" value="LeuA-like_post-cat"/>
</dbReference>
<evidence type="ECO:0000256" key="9">
    <source>
        <dbReference type="ARBA" id="ARBA00023304"/>
    </source>
</evidence>
<dbReference type="EMBL" id="OY726395">
    <property type="protein sequence ID" value="CAJ1578892.1"/>
    <property type="molecule type" value="Genomic_DNA"/>
</dbReference>
<evidence type="ECO:0000256" key="2">
    <source>
        <dbReference type="ARBA" id="ARBA00004689"/>
    </source>
</evidence>
<dbReference type="InterPro" id="IPR000891">
    <property type="entry name" value="PYR_CT"/>
</dbReference>
<feature type="region of interest" description="Disordered" evidence="11">
    <location>
        <begin position="1"/>
        <end position="44"/>
    </location>
</feature>
<evidence type="ECO:0000256" key="5">
    <source>
        <dbReference type="ARBA" id="ARBA00022430"/>
    </source>
</evidence>
<comment type="subunit">
    <text evidence="10">Homodimer.</text>
</comment>
<keyword evidence="10" id="KW-0963">Cytoplasm</keyword>
<dbReference type="PROSITE" id="PS00815">
    <property type="entry name" value="AIPM_HOMOCIT_SYNTH_1"/>
    <property type="match status" value="1"/>
</dbReference>
<protein>
    <recommendedName>
        <fullName evidence="4 10">2-isopropylmalate synthase</fullName>
        <ecNumber evidence="4 10">2.3.3.13</ecNumber>
    </recommendedName>
    <alternativeName>
        <fullName evidence="10">Alpha-IPM synthase</fullName>
    </alternativeName>
    <alternativeName>
        <fullName evidence="10">Alpha-isopropylmalate synthase</fullName>
    </alternativeName>
</protein>
<feature type="binding site" evidence="10">
    <location>
        <position position="326"/>
    </location>
    <ligand>
        <name>Mg(2+)</name>
        <dbReference type="ChEBI" id="CHEBI:18420"/>
    </ligand>
</feature>
<dbReference type="CDD" id="cd07942">
    <property type="entry name" value="DRE_TIM_LeuA"/>
    <property type="match status" value="1"/>
</dbReference>
<dbReference type="SUPFAM" id="SSF89000">
    <property type="entry name" value="post-HMGL domain-like"/>
    <property type="match status" value="1"/>
</dbReference>
<dbReference type="Pfam" id="PF22615">
    <property type="entry name" value="IPMS_D2"/>
    <property type="match status" value="1"/>
</dbReference>
<dbReference type="NCBIfam" id="NF002991">
    <property type="entry name" value="PRK03739.1"/>
    <property type="match status" value="1"/>
</dbReference>
<keyword evidence="6 10" id="KW-0028">Amino-acid biosynthesis</keyword>
<feature type="binding site" evidence="10">
    <location>
        <position position="86"/>
    </location>
    <ligand>
        <name>Mg(2+)</name>
        <dbReference type="ChEBI" id="CHEBI:18420"/>
    </ligand>
</feature>
<dbReference type="HAMAP" id="MF_00572">
    <property type="entry name" value="LeuA_type2"/>
    <property type="match status" value="1"/>
</dbReference>
<dbReference type="RefSeq" id="WP_316513745.1">
    <property type="nucleotide sequence ID" value="NZ_OY726395.1"/>
</dbReference>
<comment type="subcellular location">
    <subcellularLocation>
        <location evidence="10">Cytoplasm</location>
    </subcellularLocation>
</comment>
<dbReference type="SMART" id="SM00917">
    <property type="entry name" value="LeuA_dimer"/>
    <property type="match status" value="1"/>
</dbReference>
<dbReference type="InterPro" id="IPR005668">
    <property type="entry name" value="IPM_Synthase"/>
</dbReference>
<comment type="cofactor">
    <cofactor evidence="10">
        <name>Mg(2+)</name>
        <dbReference type="ChEBI" id="CHEBI:18420"/>
    </cofactor>
</comment>
<dbReference type="PANTHER" id="PTHR46911">
    <property type="match status" value="1"/>
</dbReference>
<dbReference type="GO" id="GO:0003852">
    <property type="term" value="F:2-isopropylmalate synthase activity"/>
    <property type="evidence" value="ECO:0007669"/>
    <property type="project" value="UniProtKB-EC"/>
</dbReference>
<evidence type="ECO:0000256" key="8">
    <source>
        <dbReference type="ARBA" id="ARBA00022723"/>
    </source>
</evidence>
<dbReference type="Gene3D" id="3.20.20.70">
    <property type="entry name" value="Aldolase class I"/>
    <property type="match status" value="1"/>
</dbReference>
<sequence length="610" mass="66674">MTSFSKPSVDSPDAFSWSPGGRGIQTPSGPPRPGQPAWNTQRNSAMPVDRYRSFAAEVEDIRLPDRTWPDKVIETAPMWCAVDLRDGNQALIDPMSPARKRRMFDLLVRMGYKEIEVGFPSASQTDFDFVREIITDGAIPDDVTIQVLTQSRPELITRTFEACRGAKNVIVHFYNSTSILQRRVVFRADKNAIKKIATDAAELVLQEAQKYPETRWRWEYSPESYTGTELSYAKEVCDAVTETLGATPENPVILNLPATVEMATPNVYADSIEWMHRNLARRDSVILSLHPHNDRGTGVAAAELGYQAGADRIEGCLFGNGERTGNVCLVTLGLNMFSRGVDPQIDFSNIDEIRRTVEYCNQLPVHERHPYGGDLVYTAFSGSHQDAINKGLDAMKVAADEADSDVDDILWQVPYLPIDPKDVGRTYEAVIRVNSQSGKGGVAYIMKADHGLALPRRLQIEFSQAIQAITDGEGGEVSPKEIWDVFSEEYLRPASPLERIRQKVDAAEVDGGTDSIAAVVKVDGVEREIVGSGNGPLAAFIDALGTVGYDVRVLDYSEHAMSAGEQAQAAAYVEAAIGGKTVWGVGIDTSITTASLCAVVSAVNRAARAG</sequence>
<comment type="catalytic activity">
    <reaction evidence="1 10">
        <text>3-methyl-2-oxobutanoate + acetyl-CoA + H2O = (2S)-2-isopropylmalate + CoA + H(+)</text>
        <dbReference type="Rhea" id="RHEA:21524"/>
        <dbReference type="ChEBI" id="CHEBI:1178"/>
        <dbReference type="ChEBI" id="CHEBI:11851"/>
        <dbReference type="ChEBI" id="CHEBI:15377"/>
        <dbReference type="ChEBI" id="CHEBI:15378"/>
        <dbReference type="ChEBI" id="CHEBI:57287"/>
        <dbReference type="ChEBI" id="CHEBI:57288"/>
        <dbReference type="EC" id="2.3.3.13"/>
    </reaction>
</comment>
<dbReference type="EC" id="2.3.3.13" evidence="4 10"/>
<keyword evidence="8 10" id="KW-0479">Metal-binding</keyword>
<dbReference type="SUPFAM" id="SSF110921">
    <property type="entry name" value="2-isopropylmalate synthase LeuA, allosteric (dimerisation) domain"/>
    <property type="match status" value="1"/>
</dbReference>
<evidence type="ECO:0000256" key="10">
    <source>
        <dbReference type="HAMAP-Rule" id="MF_00572"/>
    </source>
</evidence>
<dbReference type="InterPro" id="IPR002034">
    <property type="entry name" value="AIPM/Hcit_synth_CS"/>
</dbReference>
<evidence type="ECO:0000256" key="11">
    <source>
        <dbReference type="SAM" id="MobiDB-lite"/>
    </source>
</evidence>
<dbReference type="PROSITE" id="PS00816">
    <property type="entry name" value="AIPM_HOMOCIT_SYNTH_2"/>
    <property type="match status" value="1"/>
</dbReference>
<name>A0ABM9M8C8_9MYCO</name>
<dbReference type="Proteomes" id="UP001190466">
    <property type="component" value="Chromosome"/>
</dbReference>
<comment type="function">
    <text evidence="10">Catalyzes the condensation of the acetyl group of acetyl-CoA with 3-methyl-2-oxobutanoate (2-ketoisovalerate) to form 3-carboxy-3-hydroxy-4-methylpentanoate (2-isopropylmalate).</text>
</comment>
<dbReference type="NCBIfam" id="TIGR00970">
    <property type="entry name" value="leuA_yeast"/>
    <property type="match status" value="1"/>
</dbReference>
<dbReference type="InterPro" id="IPR013785">
    <property type="entry name" value="Aldolase_TIM"/>
</dbReference>
<proteinExistence type="inferred from homology"/>
<comment type="pathway">
    <text evidence="2 10">Amino-acid biosynthesis; L-leucine biosynthesis; L-leucine from 3-methyl-2-oxobutanoate: step 1/4.</text>
</comment>
<gene>
    <name evidence="10 13" type="primary">leuA</name>
    <name evidence="13" type="ORF">MU0050_000233</name>
</gene>
<keyword evidence="9 10" id="KW-0100">Branched-chain amino acid biosynthesis</keyword>
<dbReference type="Pfam" id="PF08502">
    <property type="entry name" value="LeuA_dimer"/>
    <property type="match status" value="1"/>
</dbReference>
<dbReference type="Pfam" id="PF00682">
    <property type="entry name" value="HMGL-like"/>
    <property type="match status" value="1"/>
</dbReference>
<feature type="region of interest" description="Regulatory domain" evidence="10">
    <location>
        <begin position="493"/>
        <end position="610"/>
    </location>
</feature>
<reference evidence="13 14" key="1">
    <citation type="submission" date="2023-08" db="EMBL/GenBank/DDBJ databases">
        <authorList>
            <person name="Folkvardsen B D."/>
            <person name="Norman A."/>
        </authorList>
    </citation>
    <scope>NUCLEOTIDE SEQUENCE [LARGE SCALE GENOMIC DNA]</scope>
    <source>
        <strain evidence="13 14">Mu0050</strain>
    </source>
</reference>
<dbReference type="InterPro" id="IPR013709">
    <property type="entry name" value="2-isopropylmalate_synth_dimer"/>
</dbReference>
<evidence type="ECO:0000313" key="14">
    <source>
        <dbReference type="Proteomes" id="UP001190466"/>
    </source>
</evidence>
<dbReference type="Gene3D" id="3.30.160.270">
    <property type="match status" value="1"/>
</dbReference>
<evidence type="ECO:0000256" key="7">
    <source>
        <dbReference type="ARBA" id="ARBA00022679"/>
    </source>
</evidence>
<keyword evidence="10" id="KW-0460">Magnesium</keyword>
<feature type="binding site" evidence="10">
    <location>
        <position position="290"/>
    </location>
    <ligand>
        <name>Mg(2+)</name>
        <dbReference type="ChEBI" id="CHEBI:18420"/>
    </ligand>
</feature>
<evidence type="ECO:0000256" key="6">
    <source>
        <dbReference type="ARBA" id="ARBA00022605"/>
    </source>
</evidence>
<keyword evidence="14" id="KW-1185">Reference proteome</keyword>